<accession>A0A8E2EHN5</accession>
<feature type="region of interest" description="Disordered" evidence="1">
    <location>
        <begin position="273"/>
        <end position="299"/>
    </location>
</feature>
<evidence type="ECO:0000313" key="3">
    <source>
        <dbReference type="Proteomes" id="UP000250266"/>
    </source>
</evidence>
<gene>
    <name evidence="2" type="ORF">K432DRAFT_401382</name>
</gene>
<evidence type="ECO:0000313" key="2">
    <source>
        <dbReference type="EMBL" id="OCK84181.1"/>
    </source>
</evidence>
<protein>
    <submittedName>
        <fullName evidence="2">Uncharacterized protein</fullName>
    </submittedName>
</protein>
<dbReference type="EMBL" id="KV744843">
    <property type="protein sequence ID" value="OCK84181.1"/>
    <property type="molecule type" value="Genomic_DNA"/>
</dbReference>
<keyword evidence="3" id="KW-1185">Reference proteome</keyword>
<dbReference type="Proteomes" id="UP000250266">
    <property type="component" value="Unassembled WGS sequence"/>
</dbReference>
<sequence>MVSTPEHNALDVSSIDRIYKALGEIHCGIADFDVYVNEMLDSGNFDSIQLLSVANRLDYLAAQFRNQWQDVSKTDNMPPAKRCDMPSRKPIESPSQVPAQYHTWSKATRERISDLKTRLTRTETTGDVLMDNSQHPRSLPKNEEARLTAVEGGSIYAMNDLAFQFEHPEEYKSYQVEIQAGLQLAATRIRNQNREKAEFKGLFEATQTRLGYLPPHVQRSNADLADKEALIQTSRAELDYFESHMQSHIQSHVESVIRLDNRPGVLQPVTQSAAVGQPHSPFDSTQTPVRPIADSDGIPPVATQYSFRPEMRASTEAVHNSDKYIEADLKEAKETVVRIKNIEALLQKALEERTIARNPAGGSPVNRGTVAKWELTIKSKRVELQRAKLCLEFIEARLNCHMNTKGLRGGYLIAQAEESLKGRAFMSSRAPFSRPMEHGQILPRLALPECDLGLAVNRVNNIQKTNKRGEGNHAQYTTLSQDHGAPQIGFGMSKEMKSLPEITAAARKLPTRETIGRVCPPDVARKLGEHWKQLQPTVSRTTDETPFKRQIPRAEHLRPMLFNRRFVQVRQGSPSSMPGAYPEEVCDSHIHPTLRTKMEGPEFVQTKYKYPVQDTVSNHISIPADGTGVSIQTSTQDFLSYLALQTYPAHALSAGTTDTPKRSTGDTHPNDADLGALGFKLALRRTAAADEPFGNNTDDDMHAFTTSCTVTLATEEAAASTAPTVQTLPATEASDIPDTTEANSHIALADILPVPTGSLITHAESLPAEVAIGYAEEITKLVEEVPELNHKIDEYSEIAKKARVEAKALLAELKGRGEAQFQALPPVVEVEIGSDGDSDNDASSWDEIGLDDGVEML</sequence>
<name>A0A8E2EHN5_9PEZI</name>
<reference evidence="2 3" key="1">
    <citation type="journal article" date="2016" name="Nat. Commun.">
        <title>Ectomycorrhizal ecology is imprinted in the genome of the dominant symbiotic fungus Cenococcum geophilum.</title>
        <authorList>
            <consortium name="DOE Joint Genome Institute"/>
            <person name="Peter M."/>
            <person name="Kohler A."/>
            <person name="Ohm R.A."/>
            <person name="Kuo A."/>
            <person name="Krutzmann J."/>
            <person name="Morin E."/>
            <person name="Arend M."/>
            <person name="Barry K.W."/>
            <person name="Binder M."/>
            <person name="Choi C."/>
            <person name="Clum A."/>
            <person name="Copeland A."/>
            <person name="Grisel N."/>
            <person name="Haridas S."/>
            <person name="Kipfer T."/>
            <person name="LaButti K."/>
            <person name="Lindquist E."/>
            <person name="Lipzen A."/>
            <person name="Maire R."/>
            <person name="Meier B."/>
            <person name="Mihaltcheva S."/>
            <person name="Molinier V."/>
            <person name="Murat C."/>
            <person name="Poggeler S."/>
            <person name="Quandt C.A."/>
            <person name="Sperisen C."/>
            <person name="Tritt A."/>
            <person name="Tisserant E."/>
            <person name="Crous P.W."/>
            <person name="Henrissat B."/>
            <person name="Nehls U."/>
            <person name="Egli S."/>
            <person name="Spatafora J.W."/>
            <person name="Grigoriev I.V."/>
            <person name="Martin F.M."/>
        </authorList>
    </citation>
    <scope>NUCLEOTIDE SEQUENCE [LARGE SCALE GENOMIC DNA]</scope>
    <source>
        <strain evidence="2 3">CBS 459.81</strain>
    </source>
</reference>
<evidence type="ECO:0000256" key="1">
    <source>
        <dbReference type="SAM" id="MobiDB-lite"/>
    </source>
</evidence>
<proteinExistence type="predicted"/>
<dbReference type="AlphaFoldDB" id="A0A8E2EHN5"/>
<organism evidence="2 3">
    <name type="scientific">Lepidopterella palustris CBS 459.81</name>
    <dbReference type="NCBI Taxonomy" id="1314670"/>
    <lineage>
        <taxon>Eukaryota</taxon>
        <taxon>Fungi</taxon>
        <taxon>Dikarya</taxon>
        <taxon>Ascomycota</taxon>
        <taxon>Pezizomycotina</taxon>
        <taxon>Dothideomycetes</taxon>
        <taxon>Pleosporomycetidae</taxon>
        <taxon>Mytilinidiales</taxon>
        <taxon>Argynnaceae</taxon>
        <taxon>Lepidopterella</taxon>
    </lineage>
</organism>